<evidence type="ECO:0000256" key="1">
    <source>
        <dbReference type="ARBA" id="ARBA00010698"/>
    </source>
</evidence>
<dbReference type="GO" id="GO:0005739">
    <property type="term" value="C:mitochondrion"/>
    <property type="evidence" value="ECO:0007669"/>
    <property type="project" value="TreeGrafter"/>
</dbReference>
<feature type="region of interest" description="Disordered" evidence="4">
    <location>
        <begin position="20"/>
        <end position="43"/>
    </location>
</feature>
<dbReference type="Proteomes" id="UP000261600">
    <property type="component" value="Unplaced"/>
</dbReference>
<comment type="similarity">
    <text evidence="1">Belongs to the NDUFAF4 family.</text>
</comment>
<dbReference type="InterPro" id="IPR009622">
    <property type="entry name" value="NDUFAF4"/>
</dbReference>
<dbReference type="PANTHER" id="PTHR13338">
    <property type="entry name" value="UPF0240 PROTEIN"/>
    <property type="match status" value="1"/>
</dbReference>
<dbReference type="Pfam" id="PF06784">
    <property type="entry name" value="UPF0240"/>
    <property type="match status" value="2"/>
</dbReference>
<dbReference type="GO" id="GO:0032981">
    <property type="term" value="P:mitochondrial respiratory chain complex I assembly"/>
    <property type="evidence" value="ECO:0007669"/>
    <property type="project" value="InterPro"/>
</dbReference>
<dbReference type="AlphaFoldDB" id="A0A3Q3JGJ1"/>
<comment type="subunit">
    <text evidence="2">Binds calmodulin. Interacts with NDUFAF3.</text>
</comment>
<keyword evidence="6" id="KW-1185">Reference proteome</keyword>
<dbReference type="Ensembl" id="ENSMALT00000018799.1">
    <property type="protein sequence ID" value="ENSMALP00000018444.1"/>
    <property type="gene ID" value="ENSMALG00000012863.1"/>
</dbReference>
<reference evidence="5" key="1">
    <citation type="submission" date="2025-08" db="UniProtKB">
        <authorList>
            <consortium name="Ensembl"/>
        </authorList>
    </citation>
    <scope>IDENTIFICATION</scope>
</reference>
<name>A0A3Q3JGJ1_MONAL</name>
<sequence>MGARFARMVRNFNLENRVHQEISREKPSAAPRHAGSLPPSSGSCEGECLEPSLTCVTVTSGVMQGGLLTLRRKLLIKFLIKPHEHLCGLAADSINQKNDPLLKLLRSVYVESKDTAPAAEASKEVKVDKQVERRPLRFSLKGDFYGLMDLTDVPKGKLTITEALKALGSHQQQPQTWTAEKIAQEYSLELKDTKSLLEFFIPFQVHIIPPKNENAKQIKAS</sequence>
<reference evidence="5" key="2">
    <citation type="submission" date="2025-09" db="UniProtKB">
        <authorList>
            <consortium name="Ensembl"/>
        </authorList>
    </citation>
    <scope>IDENTIFICATION</scope>
</reference>
<evidence type="ECO:0000313" key="6">
    <source>
        <dbReference type="Proteomes" id="UP000261600"/>
    </source>
</evidence>
<protein>
    <recommendedName>
        <fullName evidence="3">NADH dehydrogenase [ubiquinone] 1 alpha subcomplex assembly factor 4</fullName>
    </recommendedName>
</protein>
<evidence type="ECO:0000313" key="5">
    <source>
        <dbReference type="Ensembl" id="ENSMALP00000018444.1"/>
    </source>
</evidence>
<organism evidence="5 6">
    <name type="scientific">Monopterus albus</name>
    <name type="common">Swamp eel</name>
    <dbReference type="NCBI Taxonomy" id="43700"/>
    <lineage>
        <taxon>Eukaryota</taxon>
        <taxon>Metazoa</taxon>
        <taxon>Chordata</taxon>
        <taxon>Craniata</taxon>
        <taxon>Vertebrata</taxon>
        <taxon>Euteleostomi</taxon>
        <taxon>Actinopterygii</taxon>
        <taxon>Neopterygii</taxon>
        <taxon>Teleostei</taxon>
        <taxon>Neoteleostei</taxon>
        <taxon>Acanthomorphata</taxon>
        <taxon>Anabantaria</taxon>
        <taxon>Synbranchiformes</taxon>
        <taxon>Synbranchidae</taxon>
        <taxon>Monopterus</taxon>
    </lineage>
</organism>
<dbReference type="STRING" id="43700.ENSMALP00000018444"/>
<dbReference type="PANTHER" id="PTHR13338:SF4">
    <property type="entry name" value="NADH DEHYDROGENASE [UBIQUINONE] 1 ALPHA SUBCOMPLEX ASSEMBLY FACTOR 4"/>
    <property type="match status" value="1"/>
</dbReference>
<evidence type="ECO:0000256" key="2">
    <source>
        <dbReference type="ARBA" id="ARBA00011265"/>
    </source>
</evidence>
<accession>A0A3Q3JGJ1</accession>
<proteinExistence type="inferred from homology"/>
<evidence type="ECO:0000256" key="3">
    <source>
        <dbReference type="ARBA" id="ARBA00021777"/>
    </source>
</evidence>
<evidence type="ECO:0000256" key="4">
    <source>
        <dbReference type="SAM" id="MobiDB-lite"/>
    </source>
</evidence>